<evidence type="ECO:0000256" key="4">
    <source>
        <dbReference type="ARBA" id="ARBA00012449"/>
    </source>
</evidence>
<evidence type="ECO:0000256" key="14">
    <source>
        <dbReference type="RuleBase" id="RU004447"/>
    </source>
</evidence>
<dbReference type="PANTHER" id="PTHR43690:SF18">
    <property type="entry name" value="INSULIN-DEGRADING ENZYME-RELATED"/>
    <property type="match status" value="1"/>
</dbReference>
<accession>A0ABU1UXL1</accession>
<feature type="domain" description="Peptidase M16 C-terminal" evidence="17">
    <location>
        <begin position="247"/>
        <end position="424"/>
    </location>
</feature>
<feature type="signal peptide" evidence="15">
    <location>
        <begin position="1"/>
        <end position="31"/>
    </location>
</feature>
<dbReference type="PROSITE" id="PS51257">
    <property type="entry name" value="PROKAR_LIPOPROTEIN"/>
    <property type="match status" value="1"/>
</dbReference>
<evidence type="ECO:0000313" key="20">
    <source>
        <dbReference type="EMBL" id="MDR7089885.1"/>
    </source>
</evidence>
<dbReference type="InterPro" id="IPR011765">
    <property type="entry name" value="Pept_M16_N"/>
</dbReference>
<comment type="similarity">
    <text evidence="3 14">Belongs to the peptidase M16 family.</text>
</comment>
<keyword evidence="7" id="KW-0479">Metal-binding</keyword>
<evidence type="ECO:0000256" key="12">
    <source>
        <dbReference type="ARBA" id="ARBA00031184"/>
    </source>
</evidence>
<keyword evidence="21" id="KW-1185">Reference proteome</keyword>
<dbReference type="RefSeq" id="WP_310071703.1">
    <property type="nucleotide sequence ID" value="NZ_JAVDVX010000003.1"/>
</dbReference>
<evidence type="ECO:0000256" key="1">
    <source>
        <dbReference type="ARBA" id="ARBA00001947"/>
    </source>
</evidence>
<evidence type="ECO:0000256" key="10">
    <source>
        <dbReference type="ARBA" id="ARBA00023049"/>
    </source>
</evidence>
<evidence type="ECO:0000256" key="15">
    <source>
        <dbReference type="SAM" id="SignalP"/>
    </source>
</evidence>
<dbReference type="InterPro" id="IPR050626">
    <property type="entry name" value="Peptidase_M16"/>
</dbReference>
<keyword evidence="8" id="KW-0378">Hydrolase</keyword>
<feature type="domain" description="Peptidase M16 N-terminal" evidence="16">
    <location>
        <begin position="86"/>
        <end position="223"/>
    </location>
</feature>
<dbReference type="SUPFAM" id="SSF63411">
    <property type="entry name" value="LuxS/MPP-like metallohydrolase"/>
    <property type="match status" value="4"/>
</dbReference>
<dbReference type="EMBL" id="JAVDVX010000003">
    <property type="protein sequence ID" value="MDR7089885.1"/>
    <property type="molecule type" value="Genomic_DNA"/>
</dbReference>
<dbReference type="Pfam" id="PF05193">
    <property type="entry name" value="Peptidase_M16_C"/>
    <property type="match status" value="1"/>
</dbReference>
<keyword evidence="10" id="KW-0482">Metalloprotease</keyword>
<evidence type="ECO:0000256" key="8">
    <source>
        <dbReference type="ARBA" id="ARBA00022801"/>
    </source>
</evidence>
<evidence type="ECO:0000256" key="6">
    <source>
        <dbReference type="ARBA" id="ARBA00022670"/>
    </source>
</evidence>
<dbReference type="InterPro" id="IPR032632">
    <property type="entry name" value="Peptidase_M16_M"/>
</dbReference>
<feature type="chain" id="PRO_5047414948" description="Protease 3" evidence="15">
    <location>
        <begin position="32"/>
        <end position="986"/>
    </location>
</feature>
<dbReference type="Proteomes" id="UP001253595">
    <property type="component" value="Unassembled WGS sequence"/>
</dbReference>
<evidence type="ECO:0000256" key="7">
    <source>
        <dbReference type="ARBA" id="ARBA00022723"/>
    </source>
</evidence>
<dbReference type="Pfam" id="PF00675">
    <property type="entry name" value="Peptidase_M16"/>
    <property type="match status" value="1"/>
</dbReference>
<evidence type="ECO:0000256" key="9">
    <source>
        <dbReference type="ARBA" id="ARBA00022833"/>
    </source>
</evidence>
<evidence type="ECO:0000259" key="19">
    <source>
        <dbReference type="Pfam" id="PF22456"/>
    </source>
</evidence>
<feature type="domain" description="Coenzyme PQQ synthesis protein F-like C-terminal lobe" evidence="19">
    <location>
        <begin position="816"/>
        <end position="911"/>
    </location>
</feature>
<dbReference type="InterPro" id="IPR011249">
    <property type="entry name" value="Metalloenz_LuxS/M16"/>
</dbReference>
<comment type="function">
    <text evidence="2">Endopeptidase that degrades small peptides of less than 7 kDa, such as glucagon and insulin.</text>
</comment>
<evidence type="ECO:0000256" key="13">
    <source>
        <dbReference type="ARBA" id="ARBA00033450"/>
    </source>
</evidence>
<proteinExistence type="inferred from homology"/>
<evidence type="ECO:0000259" key="17">
    <source>
        <dbReference type="Pfam" id="PF05193"/>
    </source>
</evidence>
<dbReference type="InterPro" id="IPR054734">
    <property type="entry name" value="PqqF-like_C_4"/>
</dbReference>
<comment type="caution">
    <text evidence="20">The sequence shown here is derived from an EMBL/GenBank/DDBJ whole genome shotgun (WGS) entry which is preliminary data.</text>
</comment>
<keyword evidence="9" id="KW-0862">Zinc</keyword>
<keyword evidence="6" id="KW-0645">Protease</keyword>
<evidence type="ECO:0000313" key="21">
    <source>
        <dbReference type="Proteomes" id="UP001253595"/>
    </source>
</evidence>
<dbReference type="EC" id="3.4.24.55" evidence="4"/>
<dbReference type="Pfam" id="PF22456">
    <property type="entry name" value="PqqF-like_C_4"/>
    <property type="match status" value="1"/>
</dbReference>
<evidence type="ECO:0000259" key="18">
    <source>
        <dbReference type="Pfam" id="PF16187"/>
    </source>
</evidence>
<dbReference type="Gene3D" id="3.30.830.10">
    <property type="entry name" value="Metalloenzyme, LuxS/M16 peptidase-like"/>
    <property type="match status" value="4"/>
</dbReference>
<dbReference type="InterPro" id="IPR001431">
    <property type="entry name" value="Pept_M16_Zn_BS"/>
</dbReference>
<dbReference type="Pfam" id="PF16187">
    <property type="entry name" value="Peptidase_M16_M"/>
    <property type="match status" value="1"/>
</dbReference>
<keyword evidence="15" id="KW-0732">Signal</keyword>
<evidence type="ECO:0000259" key="16">
    <source>
        <dbReference type="Pfam" id="PF00675"/>
    </source>
</evidence>
<evidence type="ECO:0000256" key="3">
    <source>
        <dbReference type="ARBA" id="ARBA00007261"/>
    </source>
</evidence>
<sequence>MVKWCCRFNLNASAPWLAAVACLFASQLLSAQGSSATGGNTQENSVQRSANSIFNATIDLNTTAGVIKSENDKRNYRYLVLDNQLRVLLISDPSTEKSAAALDVNVGANQNPVDRAGLAHFLEHMLFLGTEKYPQAGEYQEFISRYGGSFNAYTAAENTNYFFEIDNDQLDPALDRFAQFFVAPLFSAEYVERERNAVNSEYLAKLKDDGRREWDVYRELMNPQHPSAKFSVGNLTTLADREGHPVREDMIAFYQQHYSSHLMNLVVLGRENLDELEAGVRARFSAVPKRDIHIADNYPPLFDKQRLPASVDIKPEKELRQLTFNFPIPNPDQFYEKKPFAYIANLLGHEAEGSLLSLLKRLGWAEAIYANTGLQSRKDAVFQLSIQLTPQGVRARNQIVSLVFHCIEQLQPRGLSPWRYSELQQLADLEFRFQEKRPPMQTVSALAESMKTYAPKDILRGDYVYTAYDERLIKKSLSYLTSDNLLLVLTAPDVEPYRVSPFYSAPFVVRAGIPELLDLKPAVRKELFLPEKNLFIPKRLAVKSGSMLEETGTADIKPQLILGNKNMRVWFAQDQQFMQPRALINLRIKSPLVAASAEGAALAQLFAALVSDQLNEFSYPARLAGIDHTITANVRGYELSIFGYSSRQGLLMNKMMEVMRTSKFNGERFALIKEDLLRTWRNQNKDLPYQVLAKQLPVLQSDPYWSNAQLIAALENKTLEQFAQFASRQLIDAKMDALFYGNYFRAEALKLAVLVEHELLNRQAGRELPAAKLLLLPKGLEKPWLYAYPVEHADNVVELLIQNPSTSIDDAAHMMLVRQLLQPEFYNQLRTEKQLGYVVAAIAAPLLNLENSLLVVQSPSVREEKIIEEIDLFLDEQQVQIGENFTINQQSLIKKLREPARSLKEQGERYWSAITTFDNHFSRRLDLADAVARITPESLDNFYRAVFMDKNRRLWLTSDVPVESENFFLVDDLLIHKQQMQSIALP</sequence>
<organism evidence="20 21">
    <name type="scientific">Cellvibrio fibrivorans</name>
    <dbReference type="NCBI Taxonomy" id="126350"/>
    <lineage>
        <taxon>Bacteria</taxon>
        <taxon>Pseudomonadati</taxon>
        <taxon>Pseudomonadota</taxon>
        <taxon>Gammaproteobacteria</taxon>
        <taxon>Cellvibrionales</taxon>
        <taxon>Cellvibrionaceae</taxon>
        <taxon>Cellvibrio</taxon>
    </lineage>
</organism>
<protein>
    <recommendedName>
        <fullName evidence="5">Protease 3</fullName>
        <ecNumber evidence="4">3.4.24.55</ecNumber>
    </recommendedName>
    <alternativeName>
        <fullName evidence="13">Pitrilysin</fullName>
    </alternativeName>
    <alternativeName>
        <fullName evidence="12">Protease III</fullName>
    </alternativeName>
    <alternativeName>
        <fullName evidence="11">Protease pi</fullName>
    </alternativeName>
</protein>
<gene>
    <name evidence="20" type="ORF">J2X05_001907</name>
</gene>
<reference evidence="20 21" key="1">
    <citation type="submission" date="2023-07" db="EMBL/GenBank/DDBJ databases">
        <title>Sorghum-associated microbial communities from plants grown in Nebraska, USA.</title>
        <authorList>
            <person name="Schachtman D."/>
        </authorList>
    </citation>
    <scope>NUCLEOTIDE SEQUENCE [LARGE SCALE GENOMIC DNA]</scope>
    <source>
        <strain evidence="20 21">BE190</strain>
    </source>
</reference>
<dbReference type="InterPro" id="IPR007863">
    <property type="entry name" value="Peptidase_M16_C"/>
</dbReference>
<dbReference type="PROSITE" id="PS00143">
    <property type="entry name" value="INSULINASE"/>
    <property type="match status" value="1"/>
</dbReference>
<evidence type="ECO:0000256" key="2">
    <source>
        <dbReference type="ARBA" id="ARBA00002184"/>
    </source>
</evidence>
<feature type="domain" description="Peptidase M16 middle/third" evidence="18">
    <location>
        <begin position="431"/>
        <end position="713"/>
    </location>
</feature>
<evidence type="ECO:0000256" key="5">
    <source>
        <dbReference type="ARBA" id="ARBA00017565"/>
    </source>
</evidence>
<name>A0ABU1UXL1_9GAMM</name>
<evidence type="ECO:0000256" key="11">
    <source>
        <dbReference type="ARBA" id="ARBA00029597"/>
    </source>
</evidence>
<dbReference type="PANTHER" id="PTHR43690">
    <property type="entry name" value="NARDILYSIN"/>
    <property type="match status" value="1"/>
</dbReference>
<comment type="cofactor">
    <cofactor evidence="1">
        <name>Zn(2+)</name>
        <dbReference type="ChEBI" id="CHEBI:29105"/>
    </cofactor>
</comment>